<feature type="compositionally biased region" description="Basic and acidic residues" evidence="7">
    <location>
        <begin position="1"/>
        <end position="14"/>
    </location>
</feature>
<feature type="region of interest" description="Disordered" evidence="7">
    <location>
        <begin position="399"/>
        <end position="432"/>
    </location>
</feature>
<accession>A0A834RC66</accession>
<evidence type="ECO:0000259" key="8">
    <source>
        <dbReference type="PROSITE" id="PS50137"/>
    </source>
</evidence>
<evidence type="ECO:0000256" key="3">
    <source>
        <dbReference type="ARBA" id="ARBA00022759"/>
    </source>
</evidence>
<keyword evidence="5 6" id="KW-0694">RNA-binding</keyword>
<evidence type="ECO:0000256" key="5">
    <source>
        <dbReference type="ARBA" id="ARBA00022884"/>
    </source>
</evidence>
<evidence type="ECO:0000313" key="12">
    <source>
        <dbReference type="Proteomes" id="UP000070412"/>
    </source>
</evidence>
<gene>
    <name evidence="10" type="ORF">SSS_9104</name>
</gene>
<dbReference type="PROSITE" id="PS50142">
    <property type="entry name" value="RNASE_3_2"/>
    <property type="match status" value="2"/>
</dbReference>
<dbReference type="FunFam" id="3.30.160.20:FF:000012">
    <property type="entry name" value="Drosha ribonuclease III"/>
    <property type="match status" value="1"/>
</dbReference>
<dbReference type="PROSITE" id="PS00517">
    <property type="entry name" value="RNASE_3_1"/>
    <property type="match status" value="1"/>
</dbReference>
<dbReference type="GO" id="GO:0004525">
    <property type="term" value="F:ribonuclease III activity"/>
    <property type="evidence" value="ECO:0007669"/>
    <property type="project" value="InterPro"/>
</dbReference>
<evidence type="ECO:0000313" key="11">
    <source>
        <dbReference type="EnsemblMetazoa" id="KAF7493715.1"/>
    </source>
</evidence>
<keyword evidence="3" id="KW-0255">Endonuclease</keyword>
<reference evidence="11" key="3">
    <citation type="submission" date="2022-06" db="UniProtKB">
        <authorList>
            <consortium name="EnsemblMetazoa"/>
        </authorList>
    </citation>
    <scope>IDENTIFICATION</scope>
</reference>
<dbReference type="GO" id="GO:0006364">
    <property type="term" value="P:rRNA processing"/>
    <property type="evidence" value="ECO:0007669"/>
    <property type="project" value="InterPro"/>
</dbReference>
<dbReference type="Pfam" id="PF14622">
    <property type="entry name" value="Ribonucleas_3_3"/>
    <property type="match status" value="1"/>
</dbReference>
<evidence type="ECO:0000256" key="1">
    <source>
        <dbReference type="ARBA" id="ARBA00010183"/>
    </source>
</evidence>
<dbReference type="EMBL" id="WVUK01000055">
    <property type="protein sequence ID" value="KAF7493715.1"/>
    <property type="molecule type" value="Genomic_DNA"/>
</dbReference>
<dbReference type="Pfam" id="PF00035">
    <property type="entry name" value="dsrm"/>
    <property type="match status" value="1"/>
</dbReference>
<dbReference type="InterPro" id="IPR011907">
    <property type="entry name" value="RNase_III"/>
</dbReference>
<dbReference type="CDD" id="cd00593">
    <property type="entry name" value="RIBOc"/>
    <property type="match status" value="1"/>
</dbReference>
<dbReference type="InterPro" id="IPR000999">
    <property type="entry name" value="RNase_III_dom"/>
</dbReference>
<dbReference type="HAMAP" id="MF_00104">
    <property type="entry name" value="RNase_III"/>
    <property type="match status" value="1"/>
</dbReference>
<feature type="region of interest" description="Disordered" evidence="7">
    <location>
        <begin position="1"/>
        <end position="43"/>
    </location>
</feature>
<keyword evidence="2" id="KW-0540">Nuclease</keyword>
<dbReference type="Proteomes" id="UP000070412">
    <property type="component" value="Unassembled WGS sequence"/>
</dbReference>
<evidence type="ECO:0000256" key="7">
    <source>
        <dbReference type="SAM" id="MobiDB-lite"/>
    </source>
</evidence>
<dbReference type="Pfam" id="PF26050">
    <property type="entry name" value="Helical_CED_Drosha"/>
    <property type="match status" value="1"/>
</dbReference>
<dbReference type="SMART" id="SM00358">
    <property type="entry name" value="DSRM"/>
    <property type="match status" value="1"/>
</dbReference>
<protein>
    <submittedName>
        <fullName evidence="10">Ribonuclease 3</fullName>
    </submittedName>
</protein>
<dbReference type="AlphaFoldDB" id="A0A834RC66"/>
<dbReference type="EnsemblMetazoa" id="SSS_9104s_mrna">
    <property type="protein sequence ID" value="KAF7493715.1"/>
    <property type="gene ID" value="SSS_9104"/>
</dbReference>
<dbReference type="PANTHER" id="PTHR11207:SF0">
    <property type="entry name" value="RIBONUCLEASE 3"/>
    <property type="match status" value="1"/>
</dbReference>
<organism evidence="10">
    <name type="scientific">Sarcoptes scabiei</name>
    <name type="common">Itch mite</name>
    <name type="synonym">Acarus scabiei</name>
    <dbReference type="NCBI Taxonomy" id="52283"/>
    <lineage>
        <taxon>Eukaryota</taxon>
        <taxon>Metazoa</taxon>
        <taxon>Ecdysozoa</taxon>
        <taxon>Arthropoda</taxon>
        <taxon>Chelicerata</taxon>
        <taxon>Arachnida</taxon>
        <taxon>Acari</taxon>
        <taxon>Acariformes</taxon>
        <taxon>Sarcoptiformes</taxon>
        <taxon>Astigmata</taxon>
        <taxon>Psoroptidia</taxon>
        <taxon>Sarcoptoidea</taxon>
        <taxon>Sarcoptidae</taxon>
        <taxon>Sarcoptinae</taxon>
        <taxon>Sarcoptes</taxon>
    </lineage>
</organism>
<dbReference type="Gene3D" id="1.10.1520.10">
    <property type="entry name" value="Ribonuclease III domain"/>
    <property type="match status" value="2"/>
</dbReference>
<evidence type="ECO:0000259" key="9">
    <source>
        <dbReference type="PROSITE" id="PS50142"/>
    </source>
</evidence>
<keyword evidence="4" id="KW-0378">Hydrolase</keyword>
<feature type="region of interest" description="Disordered" evidence="7">
    <location>
        <begin position="218"/>
        <end position="285"/>
    </location>
</feature>
<dbReference type="GO" id="GO:0031054">
    <property type="term" value="P:pre-miRNA processing"/>
    <property type="evidence" value="ECO:0007669"/>
    <property type="project" value="InterPro"/>
</dbReference>
<reference evidence="12" key="1">
    <citation type="journal article" date="2020" name="PLoS Negl. Trop. Dis.">
        <title>High-quality nuclear genome for Sarcoptes scabiei-A critical resource for a neglected parasite.</title>
        <authorList>
            <person name="Korhonen P.K."/>
            <person name="Gasser R.B."/>
            <person name="Ma G."/>
            <person name="Wang T."/>
            <person name="Stroehlein A.J."/>
            <person name="Young N.D."/>
            <person name="Ang C.S."/>
            <person name="Fernando D.D."/>
            <person name="Lu H.C."/>
            <person name="Taylor S."/>
            <person name="Reynolds S.L."/>
            <person name="Mofiz E."/>
            <person name="Najaraj S.H."/>
            <person name="Gowda H."/>
            <person name="Madugundu A."/>
            <person name="Renuse S."/>
            <person name="Holt D."/>
            <person name="Pandey A."/>
            <person name="Papenfuss A.T."/>
            <person name="Fischer K."/>
        </authorList>
    </citation>
    <scope>NUCLEOTIDE SEQUENCE [LARGE SCALE GENOMIC DNA]</scope>
</reference>
<dbReference type="SMART" id="SM00535">
    <property type="entry name" value="RIBOc"/>
    <property type="match status" value="2"/>
</dbReference>
<dbReference type="PROSITE" id="PS50137">
    <property type="entry name" value="DS_RBD"/>
    <property type="match status" value="1"/>
</dbReference>
<feature type="domain" description="RNase III" evidence="9">
    <location>
        <begin position="971"/>
        <end position="1029"/>
    </location>
</feature>
<feature type="compositionally biased region" description="Basic and acidic residues" evidence="7">
    <location>
        <begin position="239"/>
        <end position="274"/>
    </location>
</feature>
<evidence type="ECO:0000256" key="6">
    <source>
        <dbReference type="PROSITE-ProRule" id="PRU00266"/>
    </source>
</evidence>
<dbReference type="OrthoDB" id="67027at2759"/>
<feature type="compositionally biased region" description="Polar residues" evidence="7">
    <location>
        <begin position="16"/>
        <end position="33"/>
    </location>
</feature>
<dbReference type="SUPFAM" id="SSF69065">
    <property type="entry name" value="RNase III domain-like"/>
    <property type="match status" value="2"/>
</dbReference>
<dbReference type="CDD" id="cd19877">
    <property type="entry name" value="DSRM_RNAse_III_meta_like"/>
    <property type="match status" value="1"/>
</dbReference>
<feature type="domain" description="RNase III" evidence="9">
    <location>
        <begin position="727"/>
        <end position="907"/>
    </location>
</feature>
<keyword evidence="12" id="KW-1185">Reference proteome</keyword>
<evidence type="ECO:0000256" key="2">
    <source>
        <dbReference type="ARBA" id="ARBA00022722"/>
    </source>
</evidence>
<dbReference type="InterPro" id="IPR044442">
    <property type="entry name" value="RNAse_III_DSRM__animal"/>
</dbReference>
<dbReference type="GO" id="GO:0070877">
    <property type="term" value="C:microprocessor complex"/>
    <property type="evidence" value="ECO:0007669"/>
    <property type="project" value="TreeGrafter"/>
</dbReference>
<dbReference type="GO" id="GO:0031053">
    <property type="term" value="P:primary miRNA processing"/>
    <property type="evidence" value="ECO:0007669"/>
    <property type="project" value="TreeGrafter"/>
</dbReference>
<dbReference type="GO" id="GO:0003723">
    <property type="term" value="F:RNA binding"/>
    <property type="evidence" value="ECO:0007669"/>
    <property type="project" value="UniProtKB-UniRule"/>
</dbReference>
<reference evidence="10" key="2">
    <citation type="submission" date="2020-01" db="EMBL/GenBank/DDBJ databases">
        <authorList>
            <person name="Korhonen P.K.K."/>
            <person name="Guangxu M.G."/>
            <person name="Wang T.W."/>
            <person name="Stroehlein A.J.S."/>
            <person name="Young N.D."/>
            <person name="Ang C.-S.A."/>
            <person name="Fernando D.W.F."/>
            <person name="Lu H.L."/>
            <person name="Taylor S.T."/>
            <person name="Ehtesham M.E.M."/>
            <person name="Najaraj S.H.N."/>
            <person name="Harsha G.H.G."/>
            <person name="Madugundu A.M."/>
            <person name="Renuse S.R."/>
            <person name="Holt D.H."/>
            <person name="Pandey A.P."/>
            <person name="Papenfuss A.P."/>
            <person name="Gasser R.B.G."/>
            <person name="Fischer K.F."/>
        </authorList>
    </citation>
    <scope>NUCLEOTIDE SEQUENCE</scope>
    <source>
        <strain evidence="10">SSS_KF_BRIS2020</strain>
    </source>
</reference>
<dbReference type="Pfam" id="PF00636">
    <property type="entry name" value="Ribonuclease_3"/>
    <property type="match status" value="1"/>
</dbReference>
<dbReference type="InterPro" id="IPR036389">
    <property type="entry name" value="RNase_III_sf"/>
</dbReference>
<comment type="similarity">
    <text evidence="1">Belongs to the ribonuclease III family.</text>
</comment>
<feature type="domain" description="DRBM" evidence="8">
    <location>
        <begin position="1056"/>
        <end position="1131"/>
    </location>
</feature>
<evidence type="ECO:0000256" key="4">
    <source>
        <dbReference type="ARBA" id="ARBA00022801"/>
    </source>
</evidence>
<dbReference type="PANTHER" id="PTHR11207">
    <property type="entry name" value="RIBONUCLEASE III"/>
    <property type="match status" value="1"/>
</dbReference>
<evidence type="ECO:0000313" key="10">
    <source>
        <dbReference type="EMBL" id="KAF7493715.1"/>
    </source>
</evidence>
<dbReference type="SUPFAM" id="SSF54768">
    <property type="entry name" value="dsRNA-binding domain-like"/>
    <property type="match status" value="1"/>
</dbReference>
<name>A0A834RC66_SARSC</name>
<dbReference type="InterPro" id="IPR014720">
    <property type="entry name" value="dsRBD_dom"/>
</dbReference>
<proteinExistence type="inferred from homology"/>
<dbReference type="Gene3D" id="3.30.160.20">
    <property type="match status" value="1"/>
</dbReference>
<dbReference type="InterPro" id="IPR058938">
    <property type="entry name" value="Helical_CED_Drosha"/>
</dbReference>
<sequence length="1156" mass="133268">MDLEQFDERNDDQQARCANQTSDETSNINQNHKTMSDAKKSRLILPPPLPPPPPIVLPTTLTPAMPALFNPSNMFLMPCNYGLRTNLTGPNFLDPPNSQPLNLFANGPLNPNVAFNCMPKPTSSLSSSSLPYSIGPTGNVPFIRPLQFNPVNSIISPPITIPFLPPFDNYLNHQSLLANRPLLNPTHVSQNNHSTASDPKSIQNSLNESCSIKNELAIKKLESKTPKHSTLTSRKRNRTDRDRDITINLNRNEDNDHRSNRQKDRNNFRDDSKRERKNRTQINVKNQKDQNLIVETRSPKMVLEEIFNKKVKFLRSTPLEPYYRQCPTMIDGKIINLIEATEKLLELREKFKEDVLDRAEKFRLQKPAFSFPKRKMKFKAHKHHHDECGLSCSSDSDISSIENDSDEDSPSTSLKELERKKSHPSRLHPELWYNEPGEMNDGLLCRCSLKAQRSGIRHGIYLGEEHLPRCDPNTNNLDRLYHYLVTIEPKTNFIIDCPTTIEHDELVDFNLKAKNDNDGCKRFHFMPRFVRLLEGDGKELLSISLLMQYLLQQSNILIPESELNRYLKMNTNEWNDFAKQFKGFLVTSPSMKPCTLRVDQIDREIDKSEEVSQNLRQEKFPVIVHFGVRPPQLSYAGNPKYQKAWRDYVKYRHLLANKEKVTYQDKEILAEKEEKLQEMRFKTDMKRDVTVVVSSEGFYRTGLQCDIVQHSLIIPVLVSHLRFQYSLQHLENIIDYTFKDRSLLQLSLTHPSYRENFGTNPDHARNTLTNCGLRYLEYGDRKVHFMNTRKRGINMLINIMSRFGCNEETVSNINHNERLEFLGDAVVEFLTSIHLYFLFSDLEEGGLATYRAALVQNQHLAVLAKRLQLEKFMLYAHGSDLCHDLELRHAMANCFEALIGSLFLDGGIEIADRVFSATLFDPKDSSTSQLNEIWVNYPLHPLQAQYPDGDRHLIKKIPRLQELVKFEEMVGHLSLLRSSLVNNKTQSVVCDDLGLIDITHYNSVKSELKTKDRADLLEAFIGAIYVDKGIEFCRVFTDVCFFPRLEQFILNQDWNDPKSKLQQCCLTLRSVDCGEPDIPTYKVIESKGPTNTRIYEVAVYFRDDRLATGKGHSIQEAEMNAATNALIQSKDLFPHLNLQKTIIKRNIKYSKENNKQ</sequence>